<reference evidence="3" key="2">
    <citation type="journal article" date="2018" name="Plant J.">
        <title>The Sorghum bicolor reference genome: improved assembly, gene annotations, a transcriptome atlas, and signatures of genome organization.</title>
        <authorList>
            <person name="McCormick R.F."/>
            <person name="Truong S.K."/>
            <person name="Sreedasyam A."/>
            <person name="Jenkins J."/>
            <person name="Shu S."/>
            <person name="Sims D."/>
            <person name="Kennedy M."/>
            <person name="Amirebrahimi M."/>
            <person name="Weers B.D."/>
            <person name="McKinley B."/>
            <person name="Mattison A."/>
            <person name="Morishige D.T."/>
            <person name="Grimwood J."/>
            <person name="Schmutz J."/>
            <person name="Mullet J.E."/>
        </authorList>
    </citation>
    <scope>NUCLEOTIDE SEQUENCE [LARGE SCALE GENOMIC DNA]</scope>
    <source>
        <strain evidence="3">cv. BTx623</strain>
    </source>
</reference>
<name>A0A1B6PDE5_SORBI</name>
<evidence type="ECO:0000313" key="2">
    <source>
        <dbReference type="EMBL" id="KXG23647.1"/>
    </source>
</evidence>
<proteinExistence type="predicted"/>
<gene>
    <name evidence="2" type="ORF">SORBI_3008G121800</name>
</gene>
<organism evidence="2 3">
    <name type="scientific">Sorghum bicolor</name>
    <name type="common">Sorghum</name>
    <name type="synonym">Sorghum vulgare</name>
    <dbReference type="NCBI Taxonomy" id="4558"/>
    <lineage>
        <taxon>Eukaryota</taxon>
        <taxon>Viridiplantae</taxon>
        <taxon>Streptophyta</taxon>
        <taxon>Embryophyta</taxon>
        <taxon>Tracheophyta</taxon>
        <taxon>Spermatophyta</taxon>
        <taxon>Magnoliopsida</taxon>
        <taxon>Liliopsida</taxon>
        <taxon>Poales</taxon>
        <taxon>Poaceae</taxon>
        <taxon>PACMAD clade</taxon>
        <taxon>Panicoideae</taxon>
        <taxon>Andropogonodae</taxon>
        <taxon>Andropogoneae</taxon>
        <taxon>Sorghinae</taxon>
        <taxon>Sorghum</taxon>
    </lineage>
</organism>
<dbReference type="Proteomes" id="UP000000768">
    <property type="component" value="Chromosome 8"/>
</dbReference>
<protein>
    <submittedName>
        <fullName evidence="2">Uncharacterized protein</fullName>
    </submittedName>
</protein>
<evidence type="ECO:0000313" key="3">
    <source>
        <dbReference type="Proteomes" id="UP000000768"/>
    </source>
</evidence>
<dbReference type="InParanoid" id="A0A1B6PDE5"/>
<dbReference type="EMBL" id="CM000767">
    <property type="protein sequence ID" value="KXG23647.1"/>
    <property type="molecule type" value="Genomic_DNA"/>
</dbReference>
<evidence type="ECO:0000256" key="1">
    <source>
        <dbReference type="SAM" id="MobiDB-lite"/>
    </source>
</evidence>
<dbReference type="Gramene" id="KXG23647">
    <property type="protein sequence ID" value="KXG23647"/>
    <property type="gene ID" value="SORBI_3008G121800"/>
</dbReference>
<reference evidence="2 3" key="1">
    <citation type="journal article" date="2009" name="Nature">
        <title>The Sorghum bicolor genome and the diversification of grasses.</title>
        <authorList>
            <person name="Paterson A.H."/>
            <person name="Bowers J.E."/>
            <person name="Bruggmann R."/>
            <person name="Dubchak I."/>
            <person name="Grimwood J."/>
            <person name="Gundlach H."/>
            <person name="Haberer G."/>
            <person name="Hellsten U."/>
            <person name="Mitros T."/>
            <person name="Poliakov A."/>
            <person name="Schmutz J."/>
            <person name="Spannagl M."/>
            <person name="Tang H."/>
            <person name="Wang X."/>
            <person name="Wicker T."/>
            <person name="Bharti A.K."/>
            <person name="Chapman J."/>
            <person name="Feltus F.A."/>
            <person name="Gowik U."/>
            <person name="Grigoriev I.V."/>
            <person name="Lyons E."/>
            <person name="Maher C.A."/>
            <person name="Martis M."/>
            <person name="Narechania A."/>
            <person name="Otillar R.P."/>
            <person name="Penning B.W."/>
            <person name="Salamov A.A."/>
            <person name="Wang Y."/>
            <person name="Zhang L."/>
            <person name="Carpita N.C."/>
            <person name="Freeling M."/>
            <person name="Gingle A.R."/>
            <person name="Hash C.T."/>
            <person name="Keller B."/>
            <person name="Klein P."/>
            <person name="Kresovich S."/>
            <person name="McCann M.C."/>
            <person name="Ming R."/>
            <person name="Peterson D.G."/>
            <person name="Mehboob-ur-Rahman"/>
            <person name="Ware D."/>
            <person name="Westhoff P."/>
            <person name="Mayer K.F."/>
            <person name="Messing J."/>
            <person name="Rokhsar D.S."/>
        </authorList>
    </citation>
    <scope>NUCLEOTIDE SEQUENCE [LARGE SCALE GENOMIC DNA]</scope>
    <source>
        <strain evidence="3">cv. BTx623</strain>
    </source>
</reference>
<feature type="compositionally biased region" description="Polar residues" evidence="1">
    <location>
        <begin position="1"/>
        <end position="10"/>
    </location>
</feature>
<accession>A0A1B6PDE5</accession>
<keyword evidence="3" id="KW-1185">Reference proteome</keyword>
<sequence length="85" mass="9399">MASSSPTHMASASPPHHASLPQTHISPRRHSPMRADGVDHHGCTFSLDRHLVHPRVGTFLTYSTTTGSFQGPEIDSGRCWRKPTW</sequence>
<feature type="region of interest" description="Disordered" evidence="1">
    <location>
        <begin position="1"/>
        <end position="40"/>
    </location>
</feature>
<dbReference type="AlphaFoldDB" id="A0A1B6PDE5"/>